<name>U5D4K6_AMBTC</name>
<proteinExistence type="predicted"/>
<keyword evidence="2" id="KW-1185">Reference proteome</keyword>
<organism evidence="1 2">
    <name type="scientific">Amborella trichopoda</name>
    <dbReference type="NCBI Taxonomy" id="13333"/>
    <lineage>
        <taxon>Eukaryota</taxon>
        <taxon>Viridiplantae</taxon>
        <taxon>Streptophyta</taxon>
        <taxon>Embryophyta</taxon>
        <taxon>Tracheophyta</taxon>
        <taxon>Spermatophyta</taxon>
        <taxon>Magnoliopsida</taxon>
        <taxon>Amborellales</taxon>
        <taxon>Amborellaceae</taxon>
        <taxon>Amborella</taxon>
    </lineage>
</organism>
<dbReference type="Proteomes" id="UP000017836">
    <property type="component" value="Unassembled WGS sequence"/>
</dbReference>
<dbReference type="InterPro" id="IPR036915">
    <property type="entry name" value="Cyclin-like_sf"/>
</dbReference>
<evidence type="ECO:0000313" key="2">
    <source>
        <dbReference type="Proteomes" id="UP000017836"/>
    </source>
</evidence>
<dbReference type="AlphaFoldDB" id="U5D4K6"/>
<reference evidence="2" key="1">
    <citation type="journal article" date="2013" name="Science">
        <title>The Amborella genome and the evolution of flowering plants.</title>
        <authorList>
            <consortium name="Amborella Genome Project"/>
        </authorList>
    </citation>
    <scope>NUCLEOTIDE SEQUENCE [LARGE SCALE GENOMIC DNA]</scope>
</reference>
<dbReference type="EMBL" id="KI392350">
    <property type="protein sequence ID" value="ERN17384.1"/>
    <property type="molecule type" value="Genomic_DNA"/>
</dbReference>
<dbReference type="PANTHER" id="PTHR48428">
    <property type="entry name" value="PLANT-SPECIFIC TFIIB-RELATED PROTEIN PTF2"/>
    <property type="match status" value="1"/>
</dbReference>
<dbReference type="PANTHER" id="PTHR48428:SF1">
    <property type="entry name" value="PLANT-SPECIFIC TFIIB-RELATED PROTEIN PTF2"/>
    <property type="match status" value="1"/>
</dbReference>
<sequence>MLFTLCQAHAKKALDGISSVLGLSEARVRDVKEMVESITDGEWGLGRWFSVLIGACVCVVARQKKLPFTMTKIA</sequence>
<dbReference type="Gene3D" id="1.10.472.170">
    <property type="match status" value="1"/>
</dbReference>
<evidence type="ECO:0000313" key="1">
    <source>
        <dbReference type="EMBL" id="ERN17384.1"/>
    </source>
</evidence>
<protein>
    <submittedName>
        <fullName evidence="1">Uncharacterized protein</fullName>
    </submittedName>
</protein>
<accession>U5D4K6</accession>
<dbReference type="Gramene" id="ERN17384">
    <property type="protein sequence ID" value="ERN17384"/>
    <property type="gene ID" value="AMTR_s00037p00188670"/>
</dbReference>
<dbReference type="CDD" id="cd00043">
    <property type="entry name" value="CYCLIN_SF"/>
    <property type="match status" value="1"/>
</dbReference>
<dbReference type="HOGENOM" id="CLU_2695057_0_0_1"/>
<dbReference type="SUPFAM" id="SSF47954">
    <property type="entry name" value="Cyclin-like"/>
    <property type="match status" value="1"/>
</dbReference>
<dbReference type="STRING" id="13333.U5D4K6"/>
<feature type="non-terminal residue" evidence="1">
    <location>
        <position position="74"/>
    </location>
</feature>
<dbReference type="InterPro" id="IPR053340">
    <property type="entry name" value="PTF2"/>
</dbReference>
<gene>
    <name evidence="1" type="ORF">AMTR_s00037p00188670</name>
</gene>